<dbReference type="PANTHER" id="PTHR39469">
    <property type="entry name" value="CHROMOSOME 1, WHOLE GENOME SHOTGUN SEQUENCE"/>
    <property type="match status" value="1"/>
</dbReference>
<feature type="region of interest" description="Disordered" evidence="6">
    <location>
        <begin position="350"/>
        <end position="412"/>
    </location>
</feature>
<protein>
    <recommendedName>
        <fullName evidence="9">TM7S3/TM198-like domain-containing protein</fullName>
    </recommendedName>
</protein>
<feature type="compositionally biased region" description="Basic and acidic residues" evidence="6">
    <location>
        <begin position="366"/>
        <end position="377"/>
    </location>
</feature>
<feature type="transmembrane region" description="Helical" evidence="7">
    <location>
        <begin position="146"/>
        <end position="165"/>
    </location>
</feature>
<evidence type="ECO:0000256" key="1">
    <source>
        <dbReference type="ARBA" id="ARBA00004141"/>
    </source>
</evidence>
<evidence type="ECO:0000256" key="2">
    <source>
        <dbReference type="ARBA" id="ARBA00022692"/>
    </source>
</evidence>
<feature type="region of interest" description="Disordered" evidence="6">
    <location>
        <begin position="461"/>
        <end position="514"/>
    </location>
</feature>
<dbReference type="AlphaFoldDB" id="A0A9P1GW91"/>
<feature type="chain" id="PRO_5040466652" description="TM7S3/TM198-like domain-containing protein" evidence="8">
    <location>
        <begin position="25"/>
        <end position="1043"/>
    </location>
</feature>
<evidence type="ECO:0000313" key="11">
    <source>
        <dbReference type="Proteomes" id="UP000838763"/>
    </source>
</evidence>
<reference evidence="10" key="1">
    <citation type="submission" date="2022-11" db="EMBL/GenBank/DDBJ databases">
        <authorList>
            <person name="Scott C."/>
            <person name="Bruce N."/>
        </authorList>
    </citation>
    <scope>NUCLEOTIDE SEQUENCE</scope>
</reference>
<sequence>MASRWPRLLAFLVCLFLCLQLTDARRSDLVRRQQDASPERTQALTTEAPAVEPTGAATGDPEEDEKPTRTTTSSRSATTSVETSVPTMIDDDSVDQGDDDVFAPIPEGELPLPPRITPAYGLAGVLLLISGLVLATIGIKNKWLQTFLSVTFLGNLATTVLIIYVMSVPVSDAIQGAYLVAVVLTGVILGAGATIFKELTEGLGCILGGFCVAMWILTLVPGGLLPQVIPKVAFIAALSVGSFGLYLSHYTRDYSHIFLLAFSGATFAVLGLDCFSRAGLKEFWAYVWSLNDDLFPFNAETYPVTKGIRVEAAAIAAEKAEDERNLQAEEEEIGRQVEAATARDRRAWERVYGDGDGQTVGSSRSSSRELENEKEMHVTTTTAAVPISSSSSEIAAGEGETPKSHPSAVRDAEEMAWAPSTGAQVATPPVRDSSVRASRAMMMTPQPDVVPLPFQVTEEEAAAENEADRHTAGDARSSIAGTFADEDDGSRSKRGSLARRLSQRSTNLLHGLSHRAERTLSGRVATARASQEELVVKRVSVARTEDEDDGSVAATVDDESVDDERSTVRGEVGEDIEINAELAHKRAEESAVEDGKTKDDAPGENEHQESPEAAAAKSNGEETPELVPEEANAAALVLDEAAAASTAPSKKGPSISSKTSSQPAALTKDALPDPLSRTALKYRTNEVYPAEETAKAESAAPVNVEELQQTAENGAPKPAQIIRPAAAASVVPAAATSAQTYGRSISRSESRLSTHGVYDQQHGLLRQASSSVQPTMPADAPLRSVTSTPGPVSPEDLPTRTASRNSITPAAAIVPYTNVGTLMGQRETYIRAKAYGPYPTTATGPVVDYSVPLDVVPNDAGSVRHFSPHPSRAMTPDEDDMPLSQRRAIIRQSSLLGLAGAAGAGAAPANHRSSSANYYYGGASMSTENIAFNSHQPQRTSTVPGPAAREAALASFRHVLGGLFASASSATLVGGREAEVQRTMEIQRSLMLREKEAEAQAREAERWEKEMNERAFEQMMRSGNLLDAHREAMRRLQGTARDK</sequence>
<keyword evidence="4 7" id="KW-0472">Membrane</keyword>
<feature type="domain" description="TM7S3/TM198-like" evidence="9">
    <location>
        <begin position="124"/>
        <end position="316"/>
    </location>
</feature>
<feature type="region of interest" description="Disordered" evidence="6">
    <location>
        <begin position="31"/>
        <end position="90"/>
    </location>
</feature>
<feature type="compositionally biased region" description="Polar residues" evidence="6">
    <location>
        <begin position="654"/>
        <end position="664"/>
    </location>
</feature>
<feature type="transmembrane region" description="Helical" evidence="7">
    <location>
        <begin position="254"/>
        <end position="272"/>
    </location>
</feature>
<gene>
    <name evidence="10" type="ORF">PPNO1_LOCUS1269</name>
</gene>
<dbReference type="OrthoDB" id="102260at2759"/>
<keyword evidence="8" id="KW-0732">Signal</keyword>
<feature type="compositionally biased region" description="Acidic residues" evidence="6">
    <location>
        <begin position="545"/>
        <end position="562"/>
    </location>
</feature>
<evidence type="ECO:0000256" key="6">
    <source>
        <dbReference type="SAM" id="MobiDB-lite"/>
    </source>
</evidence>
<proteinExistence type="predicted"/>
<feature type="signal peptide" evidence="8">
    <location>
        <begin position="1"/>
        <end position="24"/>
    </location>
</feature>
<dbReference type="InterPro" id="IPR025256">
    <property type="entry name" value="TM7S3/TM198-like_dom"/>
</dbReference>
<feature type="region of interest" description="Disordered" evidence="6">
    <location>
        <begin position="541"/>
        <end position="627"/>
    </location>
</feature>
<evidence type="ECO:0000256" key="3">
    <source>
        <dbReference type="ARBA" id="ARBA00022989"/>
    </source>
</evidence>
<dbReference type="EMBL" id="CALLCH030000002">
    <property type="protein sequence ID" value="CAI4211484.1"/>
    <property type="molecule type" value="Genomic_DNA"/>
</dbReference>
<evidence type="ECO:0000256" key="5">
    <source>
        <dbReference type="SAM" id="Coils"/>
    </source>
</evidence>
<evidence type="ECO:0000256" key="4">
    <source>
        <dbReference type="ARBA" id="ARBA00023136"/>
    </source>
</evidence>
<keyword evidence="5" id="KW-0175">Coiled coil</keyword>
<evidence type="ECO:0000313" key="10">
    <source>
        <dbReference type="EMBL" id="CAI4211484.1"/>
    </source>
</evidence>
<feature type="compositionally biased region" description="Basic and acidic residues" evidence="6">
    <location>
        <begin position="400"/>
        <end position="412"/>
    </location>
</feature>
<feature type="region of interest" description="Disordered" evidence="6">
    <location>
        <begin position="768"/>
        <end position="806"/>
    </location>
</feature>
<dbReference type="Proteomes" id="UP000838763">
    <property type="component" value="Unassembled WGS sequence"/>
</dbReference>
<feature type="compositionally biased region" description="Low complexity" evidence="6">
    <location>
        <begin position="69"/>
        <end position="85"/>
    </location>
</feature>
<keyword evidence="3 7" id="KW-1133">Transmembrane helix</keyword>
<feature type="transmembrane region" description="Helical" evidence="7">
    <location>
        <begin position="177"/>
        <end position="196"/>
    </location>
</feature>
<evidence type="ECO:0000259" key="9">
    <source>
        <dbReference type="Pfam" id="PF13886"/>
    </source>
</evidence>
<feature type="compositionally biased region" description="Basic and acidic residues" evidence="6">
    <location>
        <begin position="563"/>
        <end position="572"/>
    </location>
</feature>
<name>A0A9P1GW91_9PEZI</name>
<feature type="compositionally biased region" description="Low complexity" evidence="6">
    <location>
        <begin position="378"/>
        <end position="399"/>
    </location>
</feature>
<comment type="subcellular location">
    <subcellularLocation>
        <location evidence="1">Membrane</location>
        <topology evidence="1">Multi-pass membrane protein</topology>
    </subcellularLocation>
</comment>
<accession>A0A9P1GW91</accession>
<feature type="transmembrane region" description="Helical" evidence="7">
    <location>
        <begin position="203"/>
        <end position="222"/>
    </location>
</feature>
<evidence type="ECO:0000256" key="7">
    <source>
        <dbReference type="SAM" id="Phobius"/>
    </source>
</evidence>
<feature type="transmembrane region" description="Helical" evidence="7">
    <location>
        <begin position="119"/>
        <end position="139"/>
    </location>
</feature>
<keyword evidence="11" id="KW-1185">Reference proteome</keyword>
<keyword evidence="2 7" id="KW-0812">Transmembrane</keyword>
<feature type="coiled-coil region" evidence="5">
    <location>
        <begin position="310"/>
        <end position="339"/>
    </location>
</feature>
<dbReference type="Pfam" id="PF13886">
    <property type="entry name" value="TM7S3_TM198"/>
    <property type="match status" value="1"/>
</dbReference>
<feature type="transmembrane region" description="Helical" evidence="7">
    <location>
        <begin position="228"/>
        <end position="247"/>
    </location>
</feature>
<comment type="caution">
    <text evidence="10">The sequence shown here is derived from an EMBL/GenBank/DDBJ whole genome shotgun (WGS) entry which is preliminary data.</text>
</comment>
<evidence type="ECO:0000256" key="8">
    <source>
        <dbReference type="SAM" id="SignalP"/>
    </source>
</evidence>
<feature type="region of interest" description="Disordered" evidence="6">
    <location>
        <begin position="644"/>
        <end position="678"/>
    </location>
</feature>
<dbReference type="PANTHER" id="PTHR39469:SF1">
    <property type="entry name" value="DUF4203 DOMAIN-CONTAINING PROTEIN"/>
    <property type="match status" value="1"/>
</dbReference>
<dbReference type="GO" id="GO:0016020">
    <property type="term" value="C:membrane"/>
    <property type="evidence" value="ECO:0007669"/>
    <property type="project" value="UniProtKB-SubCell"/>
</dbReference>
<organism evidence="10 11">
    <name type="scientific">Parascedosporium putredinis</name>
    <dbReference type="NCBI Taxonomy" id="1442378"/>
    <lineage>
        <taxon>Eukaryota</taxon>
        <taxon>Fungi</taxon>
        <taxon>Dikarya</taxon>
        <taxon>Ascomycota</taxon>
        <taxon>Pezizomycotina</taxon>
        <taxon>Sordariomycetes</taxon>
        <taxon>Hypocreomycetidae</taxon>
        <taxon>Microascales</taxon>
        <taxon>Microascaceae</taxon>
        <taxon>Parascedosporium</taxon>
    </lineage>
</organism>
<feature type="compositionally biased region" description="Basic and acidic residues" evidence="6">
    <location>
        <begin position="582"/>
        <end position="610"/>
    </location>
</feature>